<dbReference type="Proteomes" id="UP000054558">
    <property type="component" value="Unassembled WGS sequence"/>
</dbReference>
<evidence type="ECO:0000259" key="2">
    <source>
        <dbReference type="Pfam" id="PF22600"/>
    </source>
</evidence>
<proteinExistence type="predicted"/>
<feature type="region of interest" description="Disordered" evidence="1">
    <location>
        <begin position="1875"/>
        <end position="2056"/>
    </location>
</feature>
<dbReference type="PANTHER" id="PTHR45979:SF30">
    <property type="entry name" value="NUCLEOTIDYLTRANSFERASE"/>
    <property type="match status" value="1"/>
</dbReference>
<feature type="compositionally biased region" description="Polar residues" evidence="1">
    <location>
        <begin position="96"/>
        <end position="105"/>
    </location>
</feature>
<evidence type="ECO:0000313" key="4">
    <source>
        <dbReference type="EMBL" id="GAQ86995.1"/>
    </source>
</evidence>
<dbReference type="Pfam" id="PF26180">
    <property type="entry name" value="PAP-OAS1"/>
    <property type="match status" value="1"/>
</dbReference>
<feature type="domain" description="Poly(A) RNA polymerase mitochondrial-like central palm" evidence="2">
    <location>
        <begin position="298"/>
        <end position="421"/>
    </location>
</feature>
<feature type="compositionally biased region" description="Low complexity" evidence="1">
    <location>
        <begin position="9"/>
        <end position="22"/>
    </location>
</feature>
<feature type="compositionally biased region" description="Basic and acidic residues" evidence="1">
    <location>
        <begin position="1926"/>
        <end position="1957"/>
    </location>
</feature>
<feature type="region of interest" description="Disordered" evidence="1">
    <location>
        <begin position="718"/>
        <end position="843"/>
    </location>
</feature>
<accession>A0A1Y1I7Q7</accession>
<feature type="compositionally biased region" description="Basic and acidic residues" evidence="1">
    <location>
        <begin position="1299"/>
        <end position="1338"/>
    </location>
</feature>
<dbReference type="SUPFAM" id="SSF81301">
    <property type="entry name" value="Nucleotidyltransferase"/>
    <property type="match status" value="1"/>
</dbReference>
<feature type="region of interest" description="Disordered" evidence="1">
    <location>
        <begin position="1604"/>
        <end position="1698"/>
    </location>
</feature>
<feature type="compositionally biased region" description="Basic and acidic residues" evidence="1">
    <location>
        <begin position="1028"/>
        <end position="1060"/>
    </location>
</feature>
<feature type="compositionally biased region" description="Low complexity" evidence="1">
    <location>
        <begin position="1669"/>
        <end position="1685"/>
    </location>
</feature>
<evidence type="ECO:0000256" key="1">
    <source>
        <dbReference type="SAM" id="MobiDB-lite"/>
    </source>
</evidence>
<evidence type="ECO:0000313" key="5">
    <source>
        <dbReference type="Proteomes" id="UP000054558"/>
    </source>
</evidence>
<feature type="region of interest" description="Disordered" evidence="1">
    <location>
        <begin position="1139"/>
        <end position="1358"/>
    </location>
</feature>
<dbReference type="EMBL" id="DF237273">
    <property type="protein sequence ID" value="GAQ86995.1"/>
    <property type="molecule type" value="Genomic_DNA"/>
</dbReference>
<feature type="compositionally biased region" description="Low complexity" evidence="1">
    <location>
        <begin position="1985"/>
        <end position="1997"/>
    </location>
</feature>
<gene>
    <name evidence="4" type="ORF">KFL_003240160</name>
</gene>
<feature type="compositionally biased region" description="Polar residues" evidence="1">
    <location>
        <begin position="1633"/>
        <end position="1653"/>
    </location>
</feature>
<feature type="region of interest" description="Disordered" evidence="1">
    <location>
        <begin position="961"/>
        <end position="980"/>
    </location>
</feature>
<dbReference type="SUPFAM" id="SSF81631">
    <property type="entry name" value="PAP/OAS1 substrate-binding domain"/>
    <property type="match status" value="1"/>
</dbReference>
<dbReference type="PANTHER" id="PTHR45979">
    <property type="entry name" value="PAP/OAS1 SUBSTRATE-BINDING DOMAIN SUPERFAMILY"/>
    <property type="match status" value="1"/>
</dbReference>
<protein>
    <recommendedName>
        <fullName evidence="6">Polymerase nucleotidyl transferase domain-containing protein</fullName>
    </recommendedName>
</protein>
<feature type="region of interest" description="Disordered" evidence="1">
    <location>
        <begin position="1816"/>
        <end position="1844"/>
    </location>
</feature>
<organism evidence="4 5">
    <name type="scientific">Klebsormidium nitens</name>
    <name type="common">Green alga</name>
    <name type="synonym">Ulothrix nitens</name>
    <dbReference type="NCBI Taxonomy" id="105231"/>
    <lineage>
        <taxon>Eukaryota</taxon>
        <taxon>Viridiplantae</taxon>
        <taxon>Streptophyta</taxon>
        <taxon>Klebsormidiophyceae</taxon>
        <taxon>Klebsormidiales</taxon>
        <taxon>Klebsormidiaceae</taxon>
        <taxon>Klebsormidium</taxon>
    </lineage>
</organism>
<reference evidence="4 5" key="1">
    <citation type="journal article" date="2014" name="Nat. Commun.">
        <title>Klebsormidium flaccidum genome reveals primary factors for plant terrestrial adaptation.</title>
        <authorList>
            <person name="Hori K."/>
            <person name="Maruyama F."/>
            <person name="Fujisawa T."/>
            <person name="Togashi T."/>
            <person name="Yamamoto N."/>
            <person name="Seo M."/>
            <person name="Sato S."/>
            <person name="Yamada T."/>
            <person name="Mori H."/>
            <person name="Tajima N."/>
            <person name="Moriyama T."/>
            <person name="Ikeuchi M."/>
            <person name="Watanabe M."/>
            <person name="Wada H."/>
            <person name="Kobayashi K."/>
            <person name="Saito M."/>
            <person name="Masuda T."/>
            <person name="Sasaki-Sekimoto Y."/>
            <person name="Mashiguchi K."/>
            <person name="Awai K."/>
            <person name="Shimojima M."/>
            <person name="Masuda S."/>
            <person name="Iwai M."/>
            <person name="Nobusawa T."/>
            <person name="Narise T."/>
            <person name="Kondo S."/>
            <person name="Saito H."/>
            <person name="Sato R."/>
            <person name="Murakawa M."/>
            <person name="Ihara Y."/>
            <person name="Oshima-Yamada Y."/>
            <person name="Ohtaka K."/>
            <person name="Satoh M."/>
            <person name="Sonobe K."/>
            <person name="Ishii M."/>
            <person name="Ohtani R."/>
            <person name="Kanamori-Sato M."/>
            <person name="Honoki R."/>
            <person name="Miyazaki D."/>
            <person name="Mochizuki H."/>
            <person name="Umetsu J."/>
            <person name="Higashi K."/>
            <person name="Shibata D."/>
            <person name="Kamiya Y."/>
            <person name="Sato N."/>
            <person name="Nakamura Y."/>
            <person name="Tabata S."/>
            <person name="Ida S."/>
            <person name="Kurokawa K."/>
            <person name="Ohta H."/>
        </authorList>
    </citation>
    <scope>NUCLEOTIDE SEQUENCE [LARGE SCALE GENOMIC DNA]</scope>
    <source>
        <strain evidence="4 5">NIES-2285</strain>
    </source>
</reference>
<feature type="compositionally biased region" description="Basic and acidic residues" evidence="1">
    <location>
        <begin position="1455"/>
        <end position="1477"/>
    </location>
</feature>
<feature type="compositionally biased region" description="Basic and acidic residues" evidence="1">
    <location>
        <begin position="733"/>
        <end position="744"/>
    </location>
</feature>
<feature type="compositionally biased region" description="Basic and acidic residues" evidence="1">
    <location>
        <begin position="1818"/>
        <end position="1837"/>
    </location>
</feature>
<name>A0A1Y1I7Q7_KLENI</name>
<dbReference type="InterPro" id="IPR043519">
    <property type="entry name" value="NT_sf"/>
</dbReference>
<feature type="region of interest" description="Disordered" evidence="1">
    <location>
        <begin position="635"/>
        <end position="659"/>
    </location>
</feature>
<dbReference type="OrthoDB" id="273917at2759"/>
<feature type="region of interest" description="Disordered" evidence="1">
    <location>
        <begin position="1551"/>
        <end position="1586"/>
    </location>
</feature>
<feature type="region of interest" description="Disordered" evidence="1">
    <location>
        <begin position="1751"/>
        <end position="1781"/>
    </location>
</feature>
<feature type="region of interest" description="Disordered" evidence="1">
    <location>
        <begin position="1441"/>
        <end position="1512"/>
    </location>
</feature>
<feature type="domain" description="PAP/OAS1 substrate-binding-related" evidence="3">
    <location>
        <begin position="434"/>
        <end position="629"/>
    </location>
</feature>
<feature type="compositionally biased region" description="Polar residues" evidence="1">
    <location>
        <begin position="1284"/>
        <end position="1298"/>
    </location>
</feature>
<dbReference type="CDD" id="cd05402">
    <property type="entry name" value="NT_PAP_TUTase"/>
    <property type="match status" value="1"/>
</dbReference>
<sequence length="2056" mass="215665">MSSRAEVQPGGPSKKPSNSSPPVVYINGLEAAKVPRVQVLKVRRKPEGDLAEKIEGKVEGRIVQVVAPGPSGKAGGQRKAAATSVDGGDRAPRATLKQSASSESVSLEDRAADRATAKSGAQVATSVAEKTGESECRDPSGQLAAASSTAATSPASALASGRGGSEGKVKEVVSPARSLRKGADAVLQVRLDAVQGHDSGAGLAVEHTASFKDGQQLRPEDDVQARGPPSPEKHHPETAPHESRKSTGKDKAAGDVPVRAHEAPAEVLSNGAAAALRIEESQGASTAGDRESLADAHQRIDELLSRVSPKKPADTRRRAIVNYVCNLINSCFPAAVSTFGSVPLKTYLPDGDIDVVAFASGQPFRSQWANEVRAALDREEKKQQAEFRVREVQFIQAEVKLIKCLIENIVVDISFNQLSGICTLCFLEVVDREIARQHLFKRSVILVKAWCYYESRILGAHHGLISTYALETLVLYTFQVFHASLSGPLDVLYRFLSFFSSFDWDKHCLSLRGIIPLSSLPSLKAEAPVAELGGSLLLSEEFLTRCVERFAVIPEGEGAEAGGRPFVAKAMNIQDPLLYYNNLGRSVSKGNLSRIRTALKKGAATLGGILAGPAERLLPDLDRFFANTWRRHATGLRPDVGEPRRRGHNQRGPSSPLAAQQAAYANGYVGGSMFGGGDADVAGGRNERGAMYPEVGAPFSSRELAEAARAVAREVQAGGSGRLMENGSSHGGARGEKIEKEGSRGLRYQNGGEDTELPGEHVRGGVRPQDVPRAEVVSGRAALGVEAGIRSGRLEERGSSRQRQAQRDRSQESGSRHAGGSAQSTPSSSPRAGAPYPSVAGPNQHFEAGASGAVVDGVPLSFFGGLPRVSGTGAFFPSPDALRVPSSPSEPATGLPYWLLQAASALGGPHIVEGLPVAAGTPLERSPAGSGGAQPGSLPRLVGDIPIPIVNLEGPPSPRVAVTRSVSRSPPSSRLLELPRGLSEAGTLVTLSSSPAEGLPGGVPLPPPLQLPEPASGSGAEGHQAARTSERRIQADQAGVRHGDEGRGNGERARGYEGEQSRSGAVPGSAGGGYQWGEQEELLLRAAEAGVPGLALPSGMLSWGQFADPHFHLQQLLANGYGASSSGLQYAAQQYGGYAPQGSFSPRSGRQEQRSFGRQGGAGEGQGREERGRSSERDQQVRGERAGEGTTGLGEHQTEAMSPSSRRKHEESGRGPSRERSVDRRTAVSSPCGSGALANGIAAAQGGATLERKGSMERGSKGGSVRQAWVAKGGEEGQAAVRDSSANATREGQSGSTHKSTEAASEDRAGVSKPQVEERALAGPVESKESLLEGERSRRGGVAAAGAGNGRGAGHRRQYSEGSIDFQARQAVPAAAFAEMGTAPGADRSPRGMVSVGSLPDQLLYWPNGPSLEAGLPGPMHLPPGSMPNFPSYYFRREQRQEGREFTPGEANGEAAHEQARPSRPDARDAGRGEGEARQWSQEDDWLQRAQSPAAGEAAHARPRPQQGSVSAPPGYPPAFYIPHVGIPYGPAFSWEAAGGLSLNPSMSGRGVGTASGAAQPSLGAATESQDPSRSADDESASDEDLLEGDLEAHLRSLEFGRHCQQQVDRGQKWQPPLPPPQAPPGAPPQGQYGNSFSGSAPQQKGQPRSNSHPGAHAPHIYGPTLRSPQGGPTPHWQQPPQQQHKFSGKGQRSGGSLTLQRHGEEAFRQMRGGEGRSAGVYSDPGRLYMPQGHGVGVHFLEGDARQPADLFARGGVGPGIPRVRSADSYSSEGLHLDPRGPSARYLDARMQSPRIARVPIRVGASADFRLHQYSPKDGLDIREQGRGGRDGSERPDWQVAGGYFPGTSVSPRLEAPMAGFNPAHWLVGVRRGAPSEAFGQGAPKGYPTPPQQPSTGATDERPRSVPGVPAGAIQEDTSATPKLRSIRESEERDPLPGLLEKEAGAEGGQRRGEGWERPSQPQRGADVQPGGRDVEEAGRELERQASGGSAAGLEQQAGGGNAAGPEEGTEAEESSQQFSEEDFPPLSTKAQPGGRSKPGSASPRSGKNSPKGGGA</sequence>
<feature type="compositionally biased region" description="Basic and acidic residues" evidence="1">
    <location>
        <begin position="792"/>
        <end position="815"/>
    </location>
</feature>
<feature type="compositionally biased region" description="Basic and acidic residues" evidence="1">
    <location>
        <begin position="1973"/>
        <end position="1984"/>
    </location>
</feature>
<evidence type="ECO:0008006" key="6">
    <source>
        <dbReference type="Google" id="ProtNLM"/>
    </source>
</evidence>
<feature type="compositionally biased region" description="Basic and acidic residues" evidence="1">
    <location>
        <begin position="1166"/>
        <end position="1187"/>
    </location>
</feature>
<dbReference type="Gene3D" id="1.10.1410.10">
    <property type="match status" value="1"/>
</dbReference>
<feature type="region of interest" description="Disordered" evidence="1">
    <location>
        <begin position="1707"/>
        <end position="1726"/>
    </location>
</feature>
<feature type="region of interest" description="Disordered" evidence="1">
    <location>
        <begin position="1"/>
        <end position="24"/>
    </location>
</feature>
<feature type="compositionally biased region" description="Low complexity" evidence="1">
    <location>
        <begin position="143"/>
        <end position="160"/>
    </location>
</feature>
<feature type="compositionally biased region" description="Polar residues" evidence="1">
    <location>
        <begin position="821"/>
        <end position="830"/>
    </location>
</feature>
<feature type="region of interest" description="Disordered" evidence="1">
    <location>
        <begin position="209"/>
        <end position="255"/>
    </location>
</feature>
<feature type="compositionally biased region" description="Basic and acidic residues" evidence="1">
    <location>
        <begin position="107"/>
        <end position="116"/>
    </location>
</feature>
<dbReference type="STRING" id="105231.A0A1Y1I7Q7"/>
<dbReference type="Pfam" id="PF22600">
    <property type="entry name" value="MTPAP-like_central"/>
    <property type="match status" value="1"/>
</dbReference>
<keyword evidence="5" id="KW-1185">Reference proteome</keyword>
<feature type="compositionally biased region" description="Basic and acidic residues" evidence="1">
    <location>
        <begin position="1208"/>
        <end position="1226"/>
    </location>
</feature>
<dbReference type="Gene3D" id="3.30.460.10">
    <property type="entry name" value="Beta Polymerase, domain 2"/>
    <property type="match status" value="1"/>
</dbReference>
<feature type="compositionally biased region" description="Basic and acidic residues" evidence="1">
    <location>
        <begin position="1250"/>
        <end position="1260"/>
    </location>
</feature>
<dbReference type="InterPro" id="IPR058920">
    <property type="entry name" value="PAP-OAS1-bd-rel"/>
</dbReference>
<dbReference type="InterPro" id="IPR054708">
    <property type="entry name" value="MTPAP-like_central"/>
</dbReference>
<dbReference type="OMA" id="SHEPPWP"/>
<feature type="region of interest" description="Disordered" evidence="1">
    <location>
        <begin position="992"/>
        <end position="1074"/>
    </location>
</feature>
<feature type="compositionally biased region" description="Pro residues" evidence="1">
    <location>
        <begin position="1616"/>
        <end position="1628"/>
    </location>
</feature>
<dbReference type="InterPro" id="IPR058921">
    <property type="entry name" value="PAP/OAS1-rel"/>
</dbReference>
<evidence type="ECO:0000259" key="3">
    <source>
        <dbReference type="Pfam" id="PF26180"/>
    </source>
</evidence>
<feature type="compositionally biased region" description="Basic and acidic residues" evidence="1">
    <location>
        <begin position="231"/>
        <end position="255"/>
    </location>
</feature>
<feature type="compositionally biased region" description="Acidic residues" evidence="1">
    <location>
        <begin position="2008"/>
        <end position="2024"/>
    </location>
</feature>
<feature type="region of interest" description="Disordered" evidence="1">
    <location>
        <begin position="66"/>
        <end position="174"/>
    </location>
</feature>